<evidence type="ECO:0000256" key="3">
    <source>
        <dbReference type="ARBA" id="ARBA00022723"/>
    </source>
</evidence>
<keyword evidence="4" id="KW-0106">Calcium</keyword>
<organism evidence="6 7">
    <name type="scientific">Streptomyces gardneri</name>
    <dbReference type="NCBI Taxonomy" id="66892"/>
    <lineage>
        <taxon>Bacteria</taxon>
        <taxon>Bacillati</taxon>
        <taxon>Actinomycetota</taxon>
        <taxon>Actinomycetes</taxon>
        <taxon>Kitasatosporales</taxon>
        <taxon>Streptomycetaceae</taxon>
        <taxon>Streptomyces</taxon>
    </lineage>
</organism>
<comment type="caution">
    <text evidence="6">The sequence shown here is derived from an EMBL/GenBank/DDBJ whole genome shotgun (WGS) entry which is preliminary data.</text>
</comment>
<comment type="similarity">
    <text evidence="1">Belongs to the archease family.</text>
</comment>
<dbReference type="GO" id="GO:0008033">
    <property type="term" value="P:tRNA processing"/>
    <property type="evidence" value="ECO:0007669"/>
    <property type="project" value="UniProtKB-KW"/>
</dbReference>
<name>A0A4Y3RI00_9ACTN</name>
<evidence type="ECO:0000256" key="2">
    <source>
        <dbReference type="ARBA" id="ARBA00022694"/>
    </source>
</evidence>
<evidence type="ECO:0000256" key="4">
    <source>
        <dbReference type="ARBA" id="ARBA00022837"/>
    </source>
</evidence>
<dbReference type="Pfam" id="PF01951">
    <property type="entry name" value="Archease"/>
    <property type="match status" value="1"/>
</dbReference>
<keyword evidence="2" id="KW-0819">tRNA processing</keyword>
<dbReference type="AlphaFoldDB" id="A0A4Y3RI00"/>
<evidence type="ECO:0000313" key="7">
    <source>
        <dbReference type="Proteomes" id="UP000315226"/>
    </source>
</evidence>
<evidence type="ECO:0000313" key="6">
    <source>
        <dbReference type="EMBL" id="GEB57441.1"/>
    </source>
</evidence>
<gene>
    <name evidence="6" type="ORF">SGA01_30460</name>
</gene>
<dbReference type="Proteomes" id="UP000315226">
    <property type="component" value="Unassembled WGS sequence"/>
</dbReference>
<accession>A0A4Y3RI00</accession>
<dbReference type="EMBL" id="BJMN01000019">
    <property type="protein sequence ID" value="GEB57441.1"/>
    <property type="molecule type" value="Genomic_DNA"/>
</dbReference>
<reference evidence="6 7" key="1">
    <citation type="submission" date="2019-06" db="EMBL/GenBank/DDBJ databases">
        <title>Whole genome shotgun sequence of Streptomyces gardneri NBRC 12865.</title>
        <authorList>
            <person name="Hosoyama A."/>
            <person name="Uohara A."/>
            <person name="Ohji S."/>
            <person name="Ichikawa N."/>
        </authorList>
    </citation>
    <scope>NUCLEOTIDE SEQUENCE [LARGE SCALE GENOMIC DNA]</scope>
    <source>
        <strain evidence="6 7">NBRC 12865</strain>
    </source>
</reference>
<keyword evidence="3" id="KW-0479">Metal-binding</keyword>
<sequence>MKGPDPAAGRSGFRDVPHTADSRVEAWAPTREECLAQAVRGVCASFLDLTGAAGVRRRDVEIRAERDEDVLVALLDEVVYRLDTEGEVPVDVELAPVDGGVKGVFQMADAGSLPVTGAAPKAVTLHGLALNRGQDGWTCSVTLDV</sequence>
<evidence type="ECO:0000256" key="1">
    <source>
        <dbReference type="ARBA" id="ARBA00007963"/>
    </source>
</evidence>
<dbReference type="GO" id="GO:0046872">
    <property type="term" value="F:metal ion binding"/>
    <property type="evidence" value="ECO:0007669"/>
    <property type="project" value="UniProtKB-KW"/>
</dbReference>
<keyword evidence="7" id="KW-1185">Reference proteome</keyword>
<proteinExistence type="inferred from homology"/>
<dbReference type="Gene3D" id="3.55.10.10">
    <property type="entry name" value="Archease domain"/>
    <property type="match status" value="1"/>
</dbReference>
<dbReference type="RefSeq" id="WP_194734463.1">
    <property type="nucleotide sequence ID" value="NZ_JBICAA010000002.1"/>
</dbReference>
<protein>
    <recommendedName>
        <fullName evidence="5">Archease domain-containing protein</fullName>
    </recommendedName>
</protein>
<feature type="domain" description="Archease" evidence="5">
    <location>
        <begin position="13"/>
        <end position="145"/>
    </location>
</feature>
<evidence type="ECO:0000259" key="5">
    <source>
        <dbReference type="Pfam" id="PF01951"/>
    </source>
</evidence>
<dbReference type="InterPro" id="IPR023572">
    <property type="entry name" value="Archease_dom"/>
</dbReference>
<dbReference type="InterPro" id="IPR036820">
    <property type="entry name" value="Archease_dom_sf"/>
</dbReference>
<dbReference type="SUPFAM" id="SSF69819">
    <property type="entry name" value="MTH1598-like"/>
    <property type="match status" value="1"/>
</dbReference>